<dbReference type="InterPro" id="IPR029063">
    <property type="entry name" value="SAM-dependent_MTases_sf"/>
</dbReference>
<proteinExistence type="predicted"/>
<accession>A0A5J4KMR0</accession>
<dbReference type="CDD" id="cd02440">
    <property type="entry name" value="AdoMet_MTases"/>
    <property type="match status" value="1"/>
</dbReference>
<dbReference type="Pfam" id="PF08242">
    <property type="entry name" value="Methyltransf_12"/>
    <property type="match status" value="1"/>
</dbReference>
<dbReference type="SUPFAM" id="SSF53335">
    <property type="entry name" value="S-adenosyl-L-methionine-dependent methyltransferases"/>
    <property type="match status" value="1"/>
</dbReference>
<evidence type="ECO:0000313" key="3">
    <source>
        <dbReference type="Proteomes" id="UP000326912"/>
    </source>
</evidence>
<evidence type="ECO:0000313" key="2">
    <source>
        <dbReference type="EMBL" id="GER90654.1"/>
    </source>
</evidence>
<dbReference type="InterPro" id="IPR013217">
    <property type="entry name" value="Methyltransf_12"/>
</dbReference>
<dbReference type="PANTHER" id="PTHR43861">
    <property type="entry name" value="TRANS-ACONITATE 2-METHYLTRANSFERASE-RELATED"/>
    <property type="match status" value="1"/>
</dbReference>
<dbReference type="AlphaFoldDB" id="A0A5J4KMR0"/>
<protein>
    <recommendedName>
        <fullName evidence="1">Methyltransferase type 12 domain-containing protein</fullName>
    </recommendedName>
</protein>
<reference evidence="2 3" key="1">
    <citation type="submission" date="2019-10" db="EMBL/GenBank/DDBJ databases">
        <title>Dictyobacter vulcani sp. nov., within the class Ktedonobacteria, isolated from soil of volcanic Mt. Zao.</title>
        <authorList>
            <person name="Zheng Y."/>
            <person name="Wang C.M."/>
            <person name="Sakai Y."/>
            <person name="Abe K."/>
            <person name="Yokota A."/>
            <person name="Yabe S."/>
        </authorList>
    </citation>
    <scope>NUCLEOTIDE SEQUENCE [LARGE SCALE GENOMIC DNA]</scope>
    <source>
        <strain evidence="2 3">W12</strain>
    </source>
</reference>
<dbReference type="EMBL" id="BKZW01000002">
    <property type="protein sequence ID" value="GER90654.1"/>
    <property type="molecule type" value="Genomic_DNA"/>
</dbReference>
<dbReference type="PANTHER" id="PTHR43861:SF1">
    <property type="entry name" value="TRANS-ACONITATE 2-METHYLTRANSFERASE"/>
    <property type="match status" value="1"/>
</dbReference>
<name>A0A5J4KMR0_9CHLR</name>
<keyword evidence="3" id="KW-1185">Reference proteome</keyword>
<sequence length="227" mass="25022">MASYYSGKRAVSYNQSWKTFSQKTLAATVAAIDLTSLQDISQMQGRQLRVLDVACGTGMLLAQLAQRLPEAELHGLDASADMLAQACQLFADHPRTHFVQASLSGAAMAGLPYEPASFDLITCTNALHYLDNPRAVLQGLQRLLTPQGQLVIEDYARRGFPFPWRPFEWLVKRVSPQYIQAYTLSEASSLCQDAGLNVVAARKISIDALWQGWVIRGRFDPAVNSST</sequence>
<dbReference type="Gene3D" id="3.40.50.150">
    <property type="entry name" value="Vaccinia Virus protein VP39"/>
    <property type="match status" value="1"/>
</dbReference>
<organism evidence="2 3">
    <name type="scientific">Dictyobacter vulcani</name>
    <dbReference type="NCBI Taxonomy" id="2607529"/>
    <lineage>
        <taxon>Bacteria</taxon>
        <taxon>Bacillati</taxon>
        <taxon>Chloroflexota</taxon>
        <taxon>Ktedonobacteria</taxon>
        <taxon>Ktedonobacterales</taxon>
        <taxon>Dictyobacteraceae</taxon>
        <taxon>Dictyobacter</taxon>
    </lineage>
</organism>
<gene>
    <name evidence="2" type="ORF">KDW_48160</name>
</gene>
<comment type="caution">
    <text evidence="2">The sequence shown here is derived from an EMBL/GenBank/DDBJ whole genome shotgun (WGS) entry which is preliminary data.</text>
</comment>
<dbReference type="RefSeq" id="WP_151758357.1">
    <property type="nucleotide sequence ID" value="NZ_BKZW01000002.1"/>
</dbReference>
<dbReference type="Proteomes" id="UP000326912">
    <property type="component" value="Unassembled WGS sequence"/>
</dbReference>
<feature type="domain" description="Methyltransferase type 12" evidence="1">
    <location>
        <begin position="51"/>
        <end position="150"/>
    </location>
</feature>
<evidence type="ECO:0000259" key="1">
    <source>
        <dbReference type="Pfam" id="PF08242"/>
    </source>
</evidence>